<protein>
    <recommendedName>
        <fullName evidence="1">RNA-directed DNA polymerase</fullName>
        <ecNumber evidence="1">2.7.7.49</ecNumber>
    </recommendedName>
</protein>
<dbReference type="InterPro" id="IPR000477">
    <property type="entry name" value="RT_dom"/>
</dbReference>
<dbReference type="PROSITE" id="PS50994">
    <property type="entry name" value="INTEGRASE"/>
    <property type="match status" value="1"/>
</dbReference>
<dbReference type="FunFam" id="3.30.420.10:FF:000032">
    <property type="entry name" value="Retrovirus-related Pol polyprotein from transposon 297-like Protein"/>
    <property type="match status" value="1"/>
</dbReference>
<dbReference type="FunFam" id="3.30.70.270:FF:000020">
    <property type="entry name" value="Transposon Tf2-6 polyprotein-like Protein"/>
    <property type="match status" value="1"/>
</dbReference>
<accession>A0A4Y2WMC7</accession>
<evidence type="ECO:0000256" key="4">
    <source>
        <dbReference type="ARBA" id="ARBA00022695"/>
    </source>
</evidence>
<dbReference type="InterPro" id="IPR043502">
    <property type="entry name" value="DNA/RNA_pol_sf"/>
</dbReference>
<dbReference type="Pfam" id="PF17917">
    <property type="entry name" value="RT_RNaseH"/>
    <property type="match status" value="1"/>
</dbReference>
<dbReference type="PROSITE" id="PS50878">
    <property type="entry name" value="RT_POL"/>
    <property type="match status" value="1"/>
</dbReference>
<keyword evidence="5" id="KW-0540">Nuclease</keyword>
<keyword evidence="7" id="KW-0378">Hydrolase</keyword>
<dbReference type="FunFam" id="3.10.10.10:FF:000007">
    <property type="entry name" value="Retrovirus-related Pol polyprotein from transposon 17.6-like Protein"/>
    <property type="match status" value="1"/>
</dbReference>
<dbReference type="EMBL" id="BGPR01062057">
    <property type="protein sequence ID" value="GBO37570.1"/>
    <property type="molecule type" value="Genomic_DNA"/>
</dbReference>
<keyword evidence="14" id="KW-1185">Reference proteome</keyword>
<sequence length="1281" mass="144346">MGPPHDTGESDTKPSVYAEIARVAFKPPPLWRNNVELWFSQIESQFLISGISQEETRFHHVVAVLEEDILSYVSDLVRCKPNDNPYTQLKNRLITQLADSESVRLRNLLSDMQLGDKKPSQLLHEMQDLSMGKIEESVMRMLWFQRLPITTQQILSASTDKLASLALTADKIAEVSGVGTCVNSVEVESARLNRLEAQISELTSAVQQIQSNYKRFRNASPHRRYRTRFSSRNSSFCWYHSKFGKKAHKCVPPCDFSENNGASVSVFPANRSDKCNRSTLKLVAANGSSISTFGIKNKCLDLGFGRLFNWKFIVADVSRPILGADFLERYGLLVDIKNKKLIDVEHNRTTRGHLSFGSSLGITVLSGDTQFHKLLSKFPNLTNPSLNIVPKSHGTTHCILTKGPPVFSRARRLTPEKLKAVKTEFKNLVAQGICRPSKSPWASPIHLVPKKTEWRICGDYRRLNAVTEPDRYPLPHIQDFASELCGKTVFSKLDLKRAYYQIPVEPEDVQKTAQITPCGLYEFLYMPFGLRNAAQTFQRFLDDILRDLNCFAYLDDILIASIDHASHYRDLEQVFQRLNEKGLVLNIEKCIFGADKLPFLGCEVSKDGISPSKEKVEALVHYPQPQDVISLRRFLAMLNFYRGFIPNAAEIQRILYDLVKGKKKRDKTTIDWSEAAVQAFQTCNNSIAQAALLAHPNSEAKLSLVVDASNTGIAGTLQQTYLKNTQPLAFFSRKLTPAESRYSTYDRELLAVYSSVKHFRHFLEGRDFIIYTDHKPLTFAFQQKGDKTSPRQQRHLEFISQFGTDIRYISGIQNTVADALSRIDEIGIPSGIDYEEIARAQTDDEELLTLQGANSNLVFKTISLEPHGTPLHCDVSTGNIRPYVPKAFRTTIINVIHSLAHSGAKATANAVKQRFIWTSLKKDCTEFCKRCIPCQKSKVSRHVKSPKGDFSLPSVRFSHIHLDVVGPLPPSKGYRYCLTAVDRFTRWPEAFPMIDQTANTIAETFYSGWISRFGVPEVVTTDQARNFESDLFHSFTKYLGISKIRTAAYNPAANGMVERFHRQLKASLMCRLGSTERWVQQLPTILLGIRTAFKEDINASSAELVYGSKLRLPGRFLQDNSVKTEPSEFLDLLRQHFRGLRPVAASSHSSAKIFVYKELANCSHVFVRRDAVRRPLQQPYDGPFQVLQRKAKDYKIQVKDKPVWISINRLKPVFGFKEPGASVSICKSSASIPANEPSASSTASASLPASSSTYTTRFGRKVRFLQPVKYRPSDSGGTTVA</sequence>
<dbReference type="InterPro" id="IPR041373">
    <property type="entry name" value="RT_RNaseH"/>
</dbReference>
<reference evidence="13 14" key="1">
    <citation type="journal article" date="2019" name="Sci. Rep.">
        <title>Orb-weaving spider Araneus ventricosus genome elucidates the spidroin gene catalogue.</title>
        <authorList>
            <person name="Kono N."/>
            <person name="Nakamura H."/>
            <person name="Ohtoshi R."/>
            <person name="Moran D.A.P."/>
            <person name="Shinohara A."/>
            <person name="Yoshida Y."/>
            <person name="Fujiwara M."/>
            <person name="Mori M."/>
            <person name="Tomita M."/>
            <person name="Arakawa K."/>
        </authorList>
    </citation>
    <scope>NUCLEOTIDE SEQUENCE [LARGE SCALE GENOMIC DNA]</scope>
</reference>
<keyword evidence="2" id="KW-0645">Protease</keyword>
<dbReference type="CDD" id="cd09274">
    <property type="entry name" value="RNase_HI_RT_Ty3"/>
    <property type="match status" value="1"/>
</dbReference>
<evidence type="ECO:0000256" key="5">
    <source>
        <dbReference type="ARBA" id="ARBA00022722"/>
    </source>
</evidence>
<dbReference type="GO" id="GO:0008233">
    <property type="term" value="F:peptidase activity"/>
    <property type="evidence" value="ECO:0007669"/>
    <property type="project" value="UniProtKB-KW"/>
</dbReference>
<feature type="compositionally biased region" description="Low complexity" evidence="10">
    <location>
        <begin position="1238"/>
        <end position="1251"/>
    </location>
</feature>
<dbReference type="Gene3D" id="3.10.10.10">
    <property type="entry name" value="HIV Type 1 Reverse Transcriptase, subunit A, domain 1"/>
    <property type="match status" value="1"/>
</dbReference>
<dbReference type="FunFam" id="3.10.20.370:FF:000001">
    <property type="entry name" value="Retrovirus-related Pol polyprotein from transposon 17.6-like protein"/>
    <property type="match status" value="1"/>
</dbReference>
<dbReference type="InterPro" id="IPR036397">
    <property type="entry name" value="RNaseH_sf"/>
</dbReference>
<evidence type="ECO:0000313" key="14">
    <source>
        <dbReference type="Proteomes" id="UP000499080"/>
    </source>
</evidence>
<feature type="region of interest" description="Disordered" evidence="10">
    <location>
        <begin position="1231"/>
        <end position="1251"/>
    </location>
</feature>
<keyword evidence="4" id="KW-0548">Nucleotidyltransferase</keyword>
<evidence type="ECO:0000259" key="12">
    <source>
        <dbReference type="PROSITE" id="PS50994"/>
    </source>
</evidence>
<dbReference type="GO" id="GO:0015074">
    <property type="term" value="P:DNA integration"/>
    <property type="evidence" value="ECO:0007669"/>
    <property type="project" value="InterPro"/>
</dbReference>
<dbReference type="Gene3D" id="3.30.420.10">
    <property type="entry name" value="Ribonuclease H-like superfamily/Ribonuclease H"/>
    <property type="match status" value="1"/>
</dbReference>
<dbReference type="Gene3D" id="1.10.340.70">
    <property type="match status" value="1"/>
</dbReference>
<dbReference type="Pfam" id="PF23055">
    <property type="entry name" value="DUF7041"/>
    <property type="match status" value="1"/>
</dbReference>
<gene>
    <name evidence="13" type="primary">Tf2-6_117</name>
    <name evidence="13" type="ORF">AVEN_182003_1</name>
</gene>
<evidence type="ECO:0000256" key="1">
    <source>
        <dbReference type="ARBA" id="ARBA00012493"/>
    </source>
</evidence>
<dbReference type="SUPFAM" id="SSF56672">
    <property type="entry name" value="DNA/RNA polymerases"/>
    <property type="match status" value="1"/>
</dbReference>
<proteinExistence type="predicted"/>
<name>A0A4Y2WMC7_ARAVE</name>
<organism evidence="13 14">
    <name type="scientific">Araneus ventricosus</name>
    <name type="common">Orbweaver spider</name>
    <name type="synonym">Epeira ventricosa</name>
    <dbReference type="NCBI Taxonomy" id="182803"/>
    <lineage>
        <taxon>Eukaryota</taxon>
        <taxon>Metazoa</taxon>
        <taxon>Ecdysozoa</taxon>
        <taxon>Arthropoda</taxon>
        <taxon>Chelicerata</taxon>
        <taxon>Arachnida</taxon>
        <taxon>Araneae</taxon>
        <taxon>Araneomorphae</taxon>
        <taxon>Entelegynae</taxon>
        <taxon>Araneoidea</taxon>
        <taxon>Araneidae</taxon>
        <taxon>Araneus</taxon>
    </lineage>
</organism>
<keyword evidence="8" id="KW-0695">RNA-directed DNA polymerase</keyword>
<keyword evidence="3" id="KW-0808">Transferase</keyword>
<dbReference type="InterPro" id="IPR021109">
    <property type="entry name" value="Peptidase_aspartic_dom_sf"/>
</dbReference>
<evidence type="ECO:0000259" key="11">
    <source>
        <dbReference type="PROSITE" id="PS50878"/>
    </source>
</evidence>
<dbReference type="GO" id="GO:0042575">
    <property type="term" value="C:DNA polymerase complex"/>
    <property type="evidence" value="ECO:0007669"/>
    <property type="project" value="UniProtKB-ARBA"/>
</dbReference>
<evidence type="ECO:0000256" key="2">
    <source>
        <dbReference type="ARBA" id="ARBA00022670"/>
    </source>
</evidence>
<dbReference type="GO" id="GO:0003964">
    <property type="term" value="F:RNA-directed DNA polymerase activity"/>
    <property type="evidence" value="ECO:0007669"/>
    <property type="project" value="UniProtKB-KW"/>
</dbReference>
<dbReference type="Pfam" id="PF17921">
    <property type="entry name" value="Integrase_H2C2"/>
    <property type="match status" value="1"/>
</dbReference>
<evidence type="ECO:0000256" key="8">
    <source>
        <dbReference type="ARBA" id="ARBA00022918"/>
    </source>
</evidence>
<dbReference type="OrthoDB" id="6436542at2759"/>
<dbReference type="GO" id="GO:0003676">
    <property type="term" value="F:nucleic acid binding"/>
    <property type="evidence" value="ECO:0007669"/>
    <property type="project" value="InterPro"/>
</dbReference>
<dbReference type="InterPro" id="IPR001584">
    <property type="entry name" value="Integrase_cat-core"/>
</dbReference>
<dbReference type="Proteomes" id="UP000499080">
    <property type="component" value="Unassembled WGS sequence"/>
</dbReference>
<keyword evidence="6" id="KW-0255">Endonuclease</keyword>
<dbReference type="GO" id="GO:0006508">
    <property type="term" value="P:proteolysis"/>
    <property type="evidence" value="ECO:0007669"/>
    <property type="project" value="UniProtKB-KW"/>
</dbReference>
<dbReference type="GO" id="GO:0004519">
    <property type="term" value="F:endonuclease activity"/>
    <property type="evidence" value="ECO:0007669"/>
    <property type="project" value="UniProtKB-KW"/>
</dbReference>
<dbReference type="PANTHER" id="PTHR37984:SF5">
    <property type="entry name" value="PROTEIN NYNRIN-LIKE"/>
    <property type="match status" value="1"/>
</dbReference>
<evidence type="ECO:0000256" key="7">
    <source>
        <dbReference type="ARBA" id="ARBA00022801"/>
    </source>
</evidence>
<evidence type="ECO:0000256" key="6">
    <source>
        <dbReference type="ARBA" id="ARBA00022759"/>
    </source>
</evidence>
<evidence type="ECO:0000313" key="13">
    <source>
        <dbReference type="EMBL" id="GBO37570.1"/>
    </source>
</evidence>
<dbReference type="Pfam" id="PF00078">
    <property type="entry name" value="RVT_1"/>
    <property type="match status" value="1"/>
</dbReference>
<dbReference type="Gene3D" id="3.30.70.270">
    <property type="match status" value="2"/>
</dbReference>
<feature type="domain" description="Reverse transcriptase" evidence="11">
    <location>
        <begin position="429"/>
        <end position="604"/>
    </location>
</feature>
<keyword evidence="9" id="KW-0175">Coiled coil</keyword>
<evidence type="ECO:0000256" key="10">
    <source>
        <dbReference type="SAM" id="MobiDB-lite"/>
    </source>
</evidence>
<comment type="caution">
    <text evidence="13">The sequence shown here is derived from an EMBL/GenBank/DDBJ whole genome shotgun (WGS) entry which is preliminary data.</text>
</comment>
<dbReference type="SUPFAM" id="SSF50630">
    <property type="entry name" value="Acid proteases"/>
    <property type="match status" value="1"/>
</dbReference>
<dbReference type="InterPro" id="IPR043128">
    <property type="entry name" value="Rev_trsase/Diguanyl_cyclase"/>
</dbReference>
<dbReference type="SUPFAM" id="SSF53098">
    <property type="entry name" value="Ribonuclease H-like"/>
    <property type="match status" value="1"/>
</dbReference>
<feature type="coiled-coil region" evidence="9">
    <location>
        <begin position="185"/>
        <end position="219"/>
    </location>
</feature>
<dbReference type="InterPro" id="IPR055469">
    <property type="entry name" value="DUF7041"/>
</dbReference>
<feature type="domain" description="Integrase catalytic" evidence="12">
    <location>
        <begin position="949"/>
        <end position="1121"/>
    </location>
</feature>
<dbReference type="InterPro" id="IPR012337">
    <property type="entry name" value="RNaseH-like_sf"/>
</dbReference>
<dbReference type="InterPro" id="IPR041588">
    <property type="entry name" value="Integrase_H2C2"/>
</dbReference>
<evidence type="ECO:0000256" key="9">
    <source>
        <dbReference type="SAM" id="Coils"/>
    </source>
</evidence>
<evidence type="ECO:0000256" key="3">
    <source>
        <dbReference type="ARBA" id="ARBA00022679"/>
    </source>
</evidence>
<dbReference type="Pfam" id="PF00665">
    <property type="entry name" value="rve"/>
    <property type="match status" value="1"/>
</dbReference>
<dbReference type="CDD" id="cd01647">
    <property type="entry name" value="RT_LTR"/>
    <property type="match status" value="1"/>
</dbReference>
<dbReference type="PANTHER" id="PTHR37984">
    <property type="entry name" value="PROTEIN CBG26694"/>
    <property type="match status" value="1"/>
</dbReference>
<dbReference type="EC" id="2.7.7.49" evidence="1"/>
<dbReference type="InterPro" id="IPR050951">
    <property type="entry name" value="Retrovirus_Pol_polyprotein"/>
</dbReference>